<proteinExistence type="predicted"/>
<feature type="compositionally biased region" description="Acidic residues" evidence="1">
    <location>
        <begin position="175"/>
        <end position="187"/>
    </location>
</feature>
<dbReference type="OrthoDB" id="2154446at2759"/>
<feature type="region of interest" description="Disordered" evidence="1">
    <location>
        <begin position="370"/>
        <end position="417"/>
    </location>
</feature>
<reference evidence="2 3" key="2">
    <citation type="submission" date="2016-08" db="EMBL/GenBank/DDBJ databases">
        <title>Pervasive Adenine N6-methylation of Active Genes in Fungi.</title>
        <authorList>
            <consortium name="DOE Joint Genome Institute"/>
            <person name="Mondo S.J."/>
            <person name="Dannebaum R.O."/>
            <person name="Kuo R.C."/>
            <person name="Labutti K."/>
            <person name="Haridas S."/>
            <person name="Kuo A."/>
            <person name="Salamov A."/>
            <person name="Ahrendt S.R."/>
            <person name="Lipzen A."/>
            <person name="Sullivan W."/>
            <person name="Andreopoulos W.B."/>
            <person name="Clum A."/>
            <person name="Lindquist E."/>
            <person name="Daum C."/>
            <person name="Ramamoorthy G.K."/>
            <person name="Gryganskyi A."/>
            <person name="Culley D."/>
            <person name="Magnuson J.K."/>
            <person name="James T.Y."/>
            <person name="O'Malley M.A."/>
            <person name="Stajich J.E."/>
            <person name="Spatafora J.W."/>
            <person name="Visel A."/>
            <person name="Grigoriev I.V."/>
        </authorList>
    </citation>
    <scope>NUCLEOTIDE SEQUENCE [LARGE SCALE GENOMIC DNA]</scope>
    <source>
        <strain evidence="2 3">S4</strain>
    </source>
</reference>
<evidence type="ECO:0000313" key="2">
    <source>
        <dbReference type="EMBL" id="ORX79745.1"/>
    </source>
</evidence>
<feature type="region of interest" description="Disordered" evidence="1">
    <location>
        <begin position="174"/>
        <end position="206"/>
    </location>
</feature>
<comment type="caution">
    <text evidence="2">The sequence shown here is derived from an EMBL/GenBank/DDBJ whole genome shotgun (WGS) entry which is preliminary data.</text>
</comment>
<evidence type="ECO:0000256" key="1">
    <source>
        <dbReference type="SAM" id="MobiDB-lite"/>
    </source>
</evidence>
<organism evidence="2 3">
    <name type="scientific">Anaeromyces robustus</name>
    <dbReference type="NCBI Taxonomy" id="1754192"/>
    <lineage>
        <taxon>Eukaryota</taxon>
        <taxon>Fungi</taxon>
        <taxon>Fungi incertae sedis</taxon>
        <taxon>Chytridiomycota</taxon>
        <taxon>Chytridiomycota incertae sedis</taxon>
        <taxon>Neocallimastigomycetes</taxon>
        <taxon>Neocallimastigales</taxon>
        <taxon>Neocallimastigaceae</taxon>
        <taxon>Anaeromyces</taxon>
    </lineage>
</organism>
<accession>A0A1Y1X255</accession>
<gene>
    <name evidence="2" type="ORF">BCR32DRAFT_246132</name>
</gene>
<dbReference type="AlphaFoldDB" id="A0A1Y1X255"/>
<feature type="compositionally biased region" description="Acidic residues" evidence="1">
    <location>
        <begin position="395"/>
        <end position="405"/>
    </location>
</feature>
<feature type="compositionally biased region" description="Basic and acidic residues" evidence="1">
    <location>
        <begin position="370"/>
        <end position="384"/>
    </location>
</feature>
<feature type="compositionally biased region" description="Polar residues" evidence="1">
    <location>
        <begin position="407"/>
        <end position="417"/>
    </location>
</feature>
<sequence>MDSINNSVIDAFLAQEIEKLLQNEISIPQFISEYEAYEILSLLYGESDSGNTTRNNQNLIQRVNQTRIQENSTLLILDQRLRNNININDPDFLEESVRQLMNEPIDPNNQFSVSTSNLIQNEVVNRDLNRSYYSLGSSSDSSSNVSSQTSLNHSIEINISELPVNDIDINSNTEADQEQQQNEEEEEERRNENIESNINSSYGELNRDNQNISSMINFFANSPYSWNSPTMGISSGNEVPTNRFIHSYRNQFEMDFHCYFDENGDLREEPLQVEDLNERRVGAGYNSSLQIPLIDYRGRPNVYYESPSMRGSNSGLSMEMAQFCGNTSEVIATILGAESREVRHNLIYSLIRGVLAVRWQQHQNMEEFGRYNEGREEEEGRRVMYNDNNSYGSGEDGDIEEDENSENPISRNNAVRASSSTRYRVNELINR</sequence>
<keyword evidence="3" id="KW-1185">Reference proteome</keyword>
<reference evidence="2 3" key="1">
    <citation type="submission" date="2016-08" db="EMBL/GenBank/DDBJ databases">
        <title>A Parts List for Fungal Cellulosomes Revealed by Comparative Genomics.</title>
        <authorList>
            <consortium name="DOE Joint Genome Institute"/>
            <person name="Haitjema C.H."/>
            <person name="Gilmore S.P."/>
            <person name="Henske J.K."/>
            <person name="Solomon K.V."/>
            <person name="De Groot R."/>
            <person name="Kuo A."/>
            <person name="Mondo S.J."/>
            <person name="Salamov A.A."/>
            <person name="Labutti K."/>
            <person name="Zhao Z."/>
            <person name="Chiniquy J."/>
            <person name="Barry K."/>
            <person name="Brewer H.M."/>
            <person name="Purvine S.O."/>
            <person name="Wright A.T."/>
            <person name="Boxma B."/>
            <person name="Van Alen T."/>
            <person name="Hackstein J.H."/>
            <person name="Baker S.E."/>
            <person name="Grigoriev I.V."/>
            <person name="O'Malley M.A."/>
        </authorList>
    </citation>
    <scope>NUCLEOTIDE SEQUENCE [LARGE SCALE GENOMIC DNA]</scope>
    <source>
        <strain evidence="2 3">S4</strain>
    </source>
</reference>
<protein>
    <submittedName>
        <fullName evidence="2">Uncharacterized protein</fullName>
    </submittedName>
</protein>
<dbReference type="Proteomes" id="UP000193944">
    <property type="component" value="Unassembled WGS sequence"/>
</dbReference>
<dbReference type="EMBL" id="MCFG01000165">
    <property type="protein sequence ID" value="ORX79745.1"/>
    <property type="molecule type" value="Genomic_DNA"/>
</dbReference>
<name>A0A1Y1X255_9FUNG</name>
<evidence type="ECO:0000313" key="3">
    <source>
        <dbReference type="Proteomes" id="UP000193944"/>
    </source>
</evidence>